<dbReference type="OrthoDB" id="8560701at2"/>
<dbReference type="EMBL" id="WNKY01000060">
    <property type="protein sequence ID" value="MTV41568.1"/>
    <property type="molecule type" value="Genomic_DNA"/>
</dbReference>
<dbReference type="RefSeq" id="WP_155467838.1">
    <property type="nucleotide sequence ID" value="NZ_WNKY01000060.1"/>
</dbReference>
<accession>A0A6L6PR36</accession>
<protein>
    <submittedName>
        <fullName evidence="1">Uncharacterized protein</fullName>
    </submittedName>
</protein>
<proteinExistence type="predicted"/>
<evidence type="ECO:0000313" key="2">
    <source>
        <dbReference type="Proteomes" id="UP000475582"/>
    </source>
</evidence>
<dbReference type="Proteomes" id="UP000475582">
    <property type="component" value="Unassembled WGS sequence"/>
</dbReference>
<keyword evidence="2" id="KW-1185">Reference proteome</keyword>
<evidence type="ECO:0000313" key="1">
    <source>
        <dbReference type="EMBL" id="MTV41568.1"/>
    </source>
</evidence>
<sequence>MRRAIGQFLRIDVSPRGVSVQRASRWQGLPGFGAAGRGGVPDVLAAQTIAPSADHPFDAIANALRAVLGELDVQGWPVSFVLADELTRMWRVTPPAGAARMADLEAAAGLRFQSLYGEPPSAWQLSADWNAAQPFFAAAMPRALLAELQVVAQDCKLSIVAIEPRFVSAWNRGRRGLKQGAWFGHVHDGLLTVAATEPDGKGLRAVRSLPIPQGADQHWLTQTLQREALLLDAEAPSLLQVNGEAPAAWLQPGGGAGRIACSALTGSAA</sequence>
<name>A0A6L6PR36_9BURK</name>
<organism evidence="1 2">
    <name type="scientific">Duganella radicis</name>
    <dbReference type="NCBI Taxonomy" id="551988"/>
    <lineage>
        <taxon>Bacteria</taxon>
        <taxon>Pseudomonadati</taxon>
        <taxon>Pseudomonadota</taxon>
        <taxon>Betaproteobacteria</taxon>
        <taxon>Burkholderiales</taxon>
        <taxon>Oxalobacteraceae</taxon>
        <taxon>Telluria group</taxon>
        <taxon>Duganella</taxon>
    </lineage>
</organism>
<gene>
    <name evidence="1" type="ORF">GM676_28850</name>
</gene>
<comment type="caution">
    <text evidence="1">The sequence shown here is derived from an EMBL/GenBank/DDBJ whole genome shotgun (WGS) entry which is preliminary data.</text>
</comment>
<dbReference type="AlphaFoldDB" id="A0A6L6PR36"/>
<reference evidence="1 2" key="1">
    <citation type="submission" date="2019-11" db="EMBL/GenBank/DDBJ databases">
        <title>Type strains purchased from KCTC, JCM and DSMZ.</title>
        <authorList>
            <person name="Lu H."/>
        </authorList>
    </citation>
    <scope>NUCLEOTIDE SEQUENCE [LARGE SCALE GENOMIC DNA]</scope>
    <source>
        <strain evidence="1 2">KCTC 22382</strain>
    </source>
</reference>